<dbReference type="PANTHER" id="PTHR30055:SF151">
    <property type="entry name" value="TRANSCRIPTIONAL REGULATORY PROTEIN"/>
    <property type="match status" value="1"/>
</dbReference>
<keyword evidence="3" id="KW-0804">Transcription</keyword>
<dbReference type="Proteomes" id="UP000199251">
    <property type="component" value="Unassembled WGS sequence"/>
</dbReference>
<dbReference type="SUPFAM" id="SSF46689">
    <property type="entry name" value="Homeodomain-like"/>
    <property type="match status" value="1"/>
</dbReference>
<dbReference type="Gene3D" id="1.10.10.60">
    <property type="entry name" value="Homeodomain-like"/>
    <property type="match status" value="1"/>
</dbReference>
<organism evidence="6 7">
    <name type="scientific">Mycobacterium lentiflavum</name>
    <dbReference type="NCBI Taxonomy" id="141349"/>
    <lineage>
        <taxon>Bacteria</taxon>
        <taxon>Bacillati</taxon>
        <taxon>Actinomycetota</taxon>
        <taxon>Actinomycetes</taxon>
        <taxon>Mycobacteriales</taxon>
        <taxon>Mycobacteriaceae</taxon>
        <taxon>Mycobacterium</taxon>
        <taxon>Mycobacterium simiae complex</taxon>
    </lineage>
</organism>
<dbReference type="STRING" id="141349.BN1232_03254"/>
<dbReference type="InterPro" id="IPR036271">
    <property type="entry name" value="Tet_transcr_reg_TetR-rel_C_sf"/>
</dbReference>
<dbReference type="GO" id="GO:0000976">
    <property type="term" value="F:transcription cis-regulatory region binding"/>
    <property type="evidence" value="ECO:0007669"/>
    <property type="project" value="TreeGrafter"/>
</dbReference>
<sequence>MLSLRCWQGQGLYDAAMAKPLIPADDILTHALDMLDSEGIEALSVRRLSAALKISPRTLYQQVGNREALIRALVARHFAQLKLDFKEYDTWESTAVHWCQALHNALRAHPFLTELMTIDDRSAVAEYVNALLKATLQEGIPRPLATECCRGLAHMTINHSIVEVRGLREPKRSDSETAKIEQNFPRLVEWVISGVRAEAGAVERTATRSR</sequence>
<proteinExistence type="predicted"/>
<protein>
    <submittedName>
        <fullName evidence="6">TetR family transcriptional regulator</fullName>
    </submittedName>
</protein>
<accession>A0A0E4H1P0</accession>
<dbReference type="InterPro" id="IPR050109">
    <property type="entry name" value="HTH-type_TetR-like_transc_reg"/>
</dbReference>
<dbReference type="AlphaFoldDB" id="A0A0E4H1P0"/>
<dbReference type="GO" id="GO:0003700">
    <property type="term" value="F:DNA-binding transcription factor activity"/>
    <property type="evidence" value="ECO:0007669"/>
    <property type="project" value="TreeGrafter"/>
</dbReference>
<evidence type="ECO:0000256" key="2">
    <source>
        <dbReference type="ARBA" id="ARBA00023125"/>
    </source>
</evidence>
<evidence type="ECO:0000256" key="3">
    <source>
        <dbReference type="ARBA" id="ARBA00023163"/>
    </source>
</evidence>
<reference evidence="6 7" key="1">
    <citation type="submission" date="2015-03" db="EMBL/GenBank/DDBJ databases">
        <authorList>
            <person name="Urmite Genomes"/>
        </authorList>
    </citation>
    <scope>NUCLEOTIDE SEQUENCE [LARGE SCALE GENOMIC DNA]</scope>
    <source>
        <strain evidence="6 7">CSUR P1491</strain>
    </source>
</reference>
<keyword evidence="2 4" id="KW-0238">DNA-binding</keyword>
<dbReference type="EMBL" id="CTEE01000001">
    <property type="protein sequence ID" value="CQD15236.1"/>
    <property type="molecule type" value="Genomic_DNA"/>
</dbReference>
<evidence type="ECO:0000256" key="4">
    <source>
        <dbReference type="PROSITE-ProRule" id="PRU00335"/>
    </source>
</evidence>
<feature type="DNA-binding region" description="H-T-H motif" evidence="4">
    <location>
        <begin position="44"/>
        <end position="63"/>
    </location>
</feature>
<evidence type="ECO:0000259" key="5">
    <source>
        <dbReference type="PROSITE" id="PS50977"/>
    </source>
</evidence>
<dbReference type="SUPFAM" id="SSF48498">
    <property type="entry name" value="Tetracyclin repressor-like, C-terminal domain"/>
    <property type="match status" value="1"/>
</dbReference>
<dbReference type="Gene3D" id="1.10.357.10">
    <property type="entry name" value="Tetracycline Repressor, domain 2"/>
    <property type="match status" value="1"/>
</dbReference>
<dbReference type="PROSITE" id="PS50977">
    <property type="entry name" value="HTH_TETR_2"/>
    <property type="match status" value="1"/>
</dbReference>
<name>A0A0E4H1P0_MYCLN</name>
<evidence type="ECO:0000313" key="6">
    <source>
        <dbReference type="EMBL" id="CQD15236.1"/>
    </source>
</evidence>
<evidence type="ECO:0000256" key="1">
    <source>
        <dbReference type="ARBA" id="ARBA00023015"/>
    </source>
</evidence>
<feature type="domain" description="HTH tetR-type" evidence="5">
    <location>
        <begin position="21"/>
        <end position="81"/>
    </location>
</feature>
<keyword evidence="1" id="KW-0805">Transcription regulation</keyword>
<dbReference type="Pfam" id="PF00440">
    <property type="entry name" value="TetR_N"/>
    <property type="match status" value="1"/>
</dbReference>
<dbReference type="InterPro" id="IPR009057">
    <property type="entry name" value="Homeodomain-like_sf"/>
</dbReference>
<dbReference type="PANTHER" id="PTHR30055">
    <property type="entry name" value="HTH-TYPE TRANSCRIPTIONAL REGULATOR RUTR"/>
    <property type="match status" value="1"/>
</dbReference>
<gene>
    <name evidence="6" type="ORF">BN1232_03254</name>
</gene>
<dbReference type="InterPro" id="IPR001647">
    <property type="entry name" value="HTH_TetR"/>
</dbReference>
<evidence type="ECO:0000313" key="7">
    <source>
        <dbReference type="Proteomes" id="UP000199251"/>
    </source>
</evidence>